<organism evidence="1 2">
    <name type="scientific">Peptoniphilus asaccharolyticus DSM 20463</name>
    <dbReference type="NCBI Taxonomy" id="573058"/>
    <lineage>
        <taxon>Bacteria</taxon>
        <taxon>Bacillati</taxon>
        <taxon>Bacillota</taxon>
        <taxon>Tissierellia</taxon>
        <taxon>Tissierellales</taxon>
        <taxon>Peptoniphilaceae</taxon>
        <taxon>Peptoniphilus</taxon>
    </lineage>
</organism>
<dbReference type="Gene3D" id="1.10.3210.10">
    <property type="entry name" value="Hypothetical protein af1432"/>
    <property type="match status" value="1"/>
</dbReference>
<gene>
    <name evidence="1" type="ORF">SAMN00017477_0099</name>
</gene>
<name>A0A1W1UCK9_PEPAS</name>
<dbReference type="AlphaFoldDB" id="A0A1W1UCK9"/>
<protein>
    <submittedName>
        <fullName evidence="1">Uncharacterized protein</fullName>
    </submittedName>
</protein>
<dbReference type="RefSeq" id="WP_084229807.1">
    <property type="nucleotide sequence ID" value="NZ_FWWR01000008.1"/>
</dbReference>
<dbReference type="SUPFAM" id="SSF109604">
    <property type="entry name" value="HD-domain/PDEase-like"/>
    <property type="match status" value="1"/>
</dbReference>
<keyword evidence="2" id="KW-1185">Reference proteome</keyword>
<sequence length="393" mass="46558">MNVEKNNIENIDFYEKHNKKIKEDLEKYINNSNLKYEFMTKSEGCHHENIGSFVVLNNKEIREYIEKECGENAPTIISDMITGNTERKDITNPILVQILHSELDADGIDYLMRDAMFSGTSFGQFEMEQLIGCMEIGEYKNNKVLCINPKGIAAADQYLINKFFSFSQVVFNKHISVTEFMAEKIIDWMQKNNAFFPRKNVLQNWTKFEDNESTKKYIEFTDNHFWRALHNVINDELSEIAPEFIKKFSEMLINHSELKYIENSEVKVVSSDIEEIKKIITESDTYKNIDNSNKEIVLMHEYRLSKQIPKKIYDKILKEKFERNFETGEDITEYIKEDITEYIKEDIENLKIRRLMECICIKDGDDVRLLSEDNRSLIKTLWNLRVIILRKYK</sequence>
<dbReference type="Proteomes" id="UP000192368">
    <property type="component" value="Unassembled WGS sequence"/>
</dbReference>
<dbReference type="EMBL" id="FWWR01000008">
    <property type="protein sequence ID" value="SMB78790.1"/>
    <property type="molecule type" value="Genomic_DNA"/>
</dbReference>
<reference evidence="2" key="1">
    <citation type="submission" date="2017-04" db="EMBL/GenBank/DDBJ databases">
        <authorList>
            <person name="Varghese N."/>
            <person name="Submissions S."/>
        </authorList>
    </citation>
    <scope>NUCLEOTIDE SEQUENCE [LARGE SCALE GENOMIC DNA]</scope>
    <source>
        <strain evidence="2">DSM 20463</strain>
    </source>
</reference>
<evidence type="ECO:0000313" key="2">
    <source>
        <dbReference type="Proteomes" id="UP000192368"/>
    </source>
</evidence>
<dbReference type="OrthoDB" id="9803619at2"/>
<proteinExistence type="predicted"/>
<evidence type="ECO:0000313" key="1">
    <source>
        <dbReference type="EMBL" id="SMB78790.1"/>
    </source>
</evidence>
<accession>A0A1W1UCK9</accession>
<dbReference type="STRING" id="573058.SAMN00017477_0099"/>